<dbReference type="GO" id="GO:0005737">
    <property type="term" value="C:cytoplasm"/>
    <property type="evidence" value="ECO:0007669"/>
    <property type="project" value="TreeGrafter"/>
</dbReference>
<evidence type="ECO:0000313" key="5">
    <source>
        <dbReference type="Proteomes" id="UP000183832"/>
    </source>
</evidence>
<feature type="region of interest" description="Disordered" evidence="2">
    <location>
        <begin position="656"/>
        <end position="718"/>
    </location>
</feature>
<dbReference type="InterPro" id="IPR000198">
    <property type="entry name" value="RhoGAP_dom"/>
</dbReference>
<reference evidence="4 5" key="1">
    <citation type="submission" date="2015-04" db="EMBL/GenBank/DDBJ databases">
        <authorList>
            <person name="Syromyatnikov M.Y."/>
            <person name="Popov V.N."/>
        </authorList>
    </citation>
    <scope>NUCLEOTIDE SEQUENCE [LARGE SCALE GENOMIC DNA]</scope>
</reference>
<dbReference type="GO" id="GO:0005096">
    <property type="term" value="F:GTPase activator activity"/>
    <property type="evidence" value="ECO:0007669"/>
    <property type="project" value="UniProtKB-KW"/>
</dbReference>
<evidence type="ECO:0000313" key="4">
    <source>
        <dbReference type="EMBL" id="CRK97579.1"/>
    </source>
</evidence>
<feature type="compositionally biased region" description="Acidic residues" evidence="2">
    <location>
        <begin position="741"/>
        <end position="756"/>
    </location>
</feature>
<sequence>MLEANNVFNKAKLDVEFAEKLRKESPTQFNTLIKMHLSFLLDMNENESEITDKTKHKKIWLFPKKKHPSICTSKCGVLSPDPPLLTQDLIKQLKVLMQFLQKDENLCQEGIFRKTGSVSRQQELKYLVNQLKPLNLDEFTCHDVASVMKSILADLPQPLLTEFFSGVDKTLLNKGKPIITNKCAFSFQTYFPAYSQVAEICNLKENDEQNRIMNSLQLLCLLLPYENRTVLESLIMLLHKASKMESHNKMTADTLATLFTPHLICPRKLPPEVLHQTAAAMTRMISFIISSGSSIFLVPEKLSTDIRAYFVEQKRRRETPEKVLDESISDSVANTVYTFVDREKTAEAHISNPTDTALAQLYAHIQSLPESSKKKKLIKQFNKQNGQGTPLQFVNRDKSSSACRSIGDSIKKHIFHKTLHKTPKRNSTHTPSQSSNIPSTPLAVQISQEEMIDDEDFRSSDEEDCIEGQSSEKVVSGHVDQMEHKELLATTPCKKSTLFKSGLIKGVSLGNLKFPFHSKESSSKTSPKIKKSKSSSILIDIEKDDDKRKQMMMRSGTESFDSEESSDLFFSICEANKEHWHVDVSNINYFLNQTGIQEHPAVRNSMSPITKSTQRMPKSMQESIMTPRSRKPVMLAIFGNSDVKSYQNNISELLEESETELQTTSDTQTQSSGDAPLNSFELKNIRSKSENDISSANDNGLPVAQPLSSYGSTSSSSTADSLSSAFKEYFQSRGNIPCEPIQDDDSFSSQPDDFESSNEYQKLESSTSSTSNVTVDIDQVLNKSQLSESLLYCLDGNTEKTLSPNKTRKRQLDESLEESSSTESLKRPLLDNNDFTDI</sequence>
<protein>
    <submittedName>
        <fullName evidence="4">CLUMA_CG010965, isoform A</fullName>
    </submittedName>
</protein>
<evidence type="ECO:0000256" key="2">
    <source>
        <dbReference type="SAM" id="MobiDB-lite"/>
    </source>
</evidence>
<feature type="compositionally biased region" description="Low complexity" evidence="2">
    <location>
        <begin position="707"/>
        <end position="718"/>
    </location>
</feature>
<dbReference type="PANTHER" id="PTHR14963:SF7">
    <property type="entry name" value="RHO GTPASE-ACTIVATING PROTEIN 19"/>
    <property type="match status" value="1"/>
</dbReference>
<evidence type="ECO:0000259" key="3">
    <source>
        <dbReference type="PROSITE" id="PS50238"/>
    </source>
</evidence>
<dbReference type="GO" id="GO:0051056">
    <property type="term" value="P:regulation of small GTPase mediated signal transduction"/>
    <property type="evidence" value="ECO:0007669"/>
    <property type="project" value="TreeGrafter"/>
</dbReference>
<dbReference type="SUPFAM" id="SSF48350">
    <property type="entry name" value="GTPase activation domain, GAP"/>
    <property type="match status" value="1"/>
</dbReference>
<dbReference type="STRING" id="568069.A0A1J1IBJ0"/>
<feature type="compositionally biased region" description="Low complexity" evidence="2">
    <location>
        <begin position="660"/>
        <end position="672"/>
    </location>
</feature>
<name>A0A1J1IBJ0_9DIPT</name>
<organism evidence="4 5">
    <name type="scientific">Clunio marinus</name>
    <dbReference type="NCBI Taxonomy" id="568069"/>
    <lineage>
        <taxon>Eukaryota</taxon>
        <taxon>Metazoa</taxon>
        <taxon>Ecdysozoa</taxon>
        <taxon>Arthropoda</taxon>
        <taxon>Hexapoda</taxon>
        <taxon>Insecta</taxon>
        <taxon>Pterygota</taxon>
        <taxon>Neoptera</taxon>
        <taxon>Endopterygota</taxon>
        <taxon>Diptera</taxon>
        <taxon>Nematocera</taxon>
        <taxon>Chironomoidea</taxon>
        <taxon>Chironomidae</taxon>
        <taxon>Clunio</taxon>
    </lineage>
</organism>
<dbReference type="Pfam" id="PF00620">
    <property type="entry name" value="RhoGAP"/>
    <property type="match status" value="2"/>
</dbReference>
<feature type="region of interest" description="Disordered" evidence="2">
    <location>
        <begin position="420"/>
        <end position="439"/>
    </location>
</feature>
<dbReference type="PANTHER" id="PTHR14963">
    <property type="entry name" value="RHO GTPASE ACTIVATING PROTEIN 18,19-RELATED"/>
    <property type="match status" value="1"/>
</dbReference>
<proteinExistence type="predicted"/>
<feature type="region of interest" description="Disordered" evidence="2">
    <location>
        <begin position="735"/>
        <end position="771"/>
    </location>
</feature>
<dbReference type="SMART" id="SM00324">
    <property type="entry name" value="RhoGAP"/>
    <property type="match status" value="1"/>
</dbReference>
<dbReference type="EMBL" id="CVRI01000047">
    <property type="protein sequence ID" value="CRK97579.1"/>
    <property type="molecule type" value="Genomic_DNA"/>
</dbReference>
<dbReference type="PROSITE" id="PS50238">
    <property type="entry name" value="RHOGAP"/>
    <property type="match status" value="1"/>
</dbReference>
<dbReference type="AlphaFoldDB" id="A0A1J1IBJ0"/>
<feature type="region of interest" description="Disordered" evidence="2">
    <location>
        <begin position="517"/>
        <end position="548"/>
    </location>
</feature>
<dbReference type="InterPro" id="IPR008936">
    <property type="entry name" value="Rho_GTPase_activation_prot"/>
</dbReference>
<dbReference type="GO" id="GO:0007165">
    <property type="term" value="P:signal transduction"/>
    <property type="evidence" value="ECO:0007669"/>
    <property type="project" value="InterPro"/>
</dbReference>
<evidence type="ECO:0000256" key="1">
    <source>
        <dbReference type="ARBA" id="ARBA00022468"/>
    </source>
</evidence>
<feature type="region of interest" description="Disordered" evidence="2">
    <location>
        <begin position="802"/>
        <end position="838"/>
    </location>
</feature>
<feature type="domain" description="Rho-GAP" evidence="3">
    <location>
        <begin position="82"/>
        <end position="296"/>
    </location>
</feature>
<accession>A0A1J1IBJ0</accession>
<keyword evidence="1" id="KW-0343">GTPase activation</keyword>
<dbReference type="Proteomes" id="UP000183832">
    <property type="component" value="Unassembled WGS sequence"/>
</dbReference>
<feature type="region of interest" description="Disordered" evidence="2">
    <location>
        <begin position="607"/>
        <end position="626"/>
    </location>
</feature>
<dbReference type="OrthoDB" id="10061772at2759"/>
<keyword evidence="5" id="KW-1185">Reference proteome</keyword>
<gene>
    <name evidence="4" type="ORF">CLUMA_CG010965</name>
</gene>
<feature type="compositionally biased region" description="Polar residues" evidence="2">
    <location>
        <begin position="428"/>
        <end position="439"/>
    </location>
</feature>
<dbReference type="Gene3D" id="1.10.555.10">
    <property type="entry name" value="Rho GTPase activation protein"/>
    <property type="match status" value="1"/>
</dbReference>